<dbReference type="HOGENOM" id="CLU_327952_0_0_1"/>
<feature type="region of interest" description="Disordered" evidence="1">
    <location>
        <begin position="95"/>
        <end position="173"/>
    </location>
</feature>
<dbReference type="GeneID" id="13399430"/>
<feature type="compositionally biased region" description="Basic residues" evidence="1">
    <location>
        <begin position="100"/>
        <end position="113"/>
    </location>
</feature>
<feature type="region of interest" description="Disordered" evidence="1">
    <location>
        <begin position="32"/>
        <end position="79"/>
    </location>
</feature>
<keyword evidence="3" id="KW-1185">Reference proteome</keyword>
<feature type="compositionally biased region" description="Basic residues" evidence="1">
    <location>
        <begin position="142"/>
        <end position="155"/>
    </location>
</feature>
<evidence type="ECO:0000313" key="3">
    <source>
        <dbReference type="Proteomes" id="UP000008062"/>
    </source>
</evidence>
<evidence type="ECO:0000256" key="1">
    <source>
        <dbReference type="SAM" id="MobiDB-lite"/>
    </source>
</evidence>
<dbReference type="InParanoid" id="F9XRL1"/>
<dbReference type="EMBL" id="CM001213">
    <property type="protein sequence ID" value="EGP82053.1"/>
    <property type="molecule type" value="Genomic_DNA"/>
</dbReference>
<dbReference type="OrthoDB" id="10563893at2759"/>
<feature type="compositionally biased region" description="Polar residues" evidence="1">
    <location>
        <begin position="41"/>
        <end position="50"/>
    </location>
</feature>
<feature type="compositionally biased region" description="Acidic residues" evidence="1">
    <location>
        <begin position="51"/>
        <end position="66"/>
    </location>
</feature>
<evidence type="ECO:0000313" key="2">
    <source>
        <dbReference type="EMBL" id="EGP82053.1"/>
    </source>
</evidence>
<proteinExistence type="predicted"/>
<sequence>MAELDGKFDPWIVDRNNVARWRHPDIVLGAEPSCDVDDFGSNGSIASSGEESLDAGPEDDDHECPEEPALGLEEEHSIDDHVYFGAPGDVHNVRGACSRQRWRPSKRSPRISKKSGWPRWHGTEHASSGNGYVRAWEEQRQRQRKQQQPRKKRKARDISEDNPHPPKPQPTDQECKVFLDDLTNGIHGPMAGKTPWDADETLHLLRMCEGAKKLTVHQMKDEHEIKYPAKQRTYKAISNRIFILRRFGVSAEALSLRLETACGGPADMEVAEAVDQREGNREGEDGDRGFRLFYAMSCHACQMSGAKCGRQPCSACASAGIECKRELLSRRARSSNDYEQHVVLKCGDCGAGTKLHLAPAPRHRERNKKAFERSRYDGAIRLAETGFRPTSASDRRIVQRKLGFLKANGLLPRLSNDFELGGMAGILNSELECCEAGRARREATSRTMRSFLPVEDIKSISKNGLAQLALAVSENRAGIPVRASQFTVEPEDATKRSAPRGSARSMSELEPTFTGPRKVNRPLSGYCTALELFRSQWRAQKTSPVTSSIALPRQTTVELNRHFETIYIQPTKDRSLRGHINFLVSRKCPWSEELRGGLDIYALFGAPMELIHDFHIPHLDDDFDTIFDHDNTPLAHQRHSPTCAHSADGRSAGDHCDINTTRPSIRLGLEMALVSKRLAKDGGGGVESSSTEMKPWNRDDGLAVASDVFRTLCRTDDQLMTPDMMPDPAGSLLERSIAVKHNSHGTTLFTLLSSVQSPIASAERLWFVAEVDLTAPPKAFTYTSAPPEARPTAARRRIDKAEPGSVSYVSASGYLRSLQADLEAMQVAGNLPHVRTWADKVVADCDAEIDTIERDRESALAEIRNAFSDAERWISEV</sequence>
<dbReference type="KEGG" id="ztr:MYCGRDRAFT_97857"/>
<dbReference type="RefSeq" id="XP_003847077.1">
    <property type="nucleotide sequence ID" value="XM_003847029.1"/>
</dbReference>
<accession>F9XRL1</accession>
<gene>
    <name evidence="2" type="ORF">MYCGRDRAFT_97857</name>
</gene>
<dbReference type="AlphaFoldDB" id="F9XRL1"/>
<reference evidence="2 3" key="1">
    <citation type="journal article" date="2011" name="PLoS Genet.">
        <title>Finished genome of the fungal wheat pathogen Mycosphaerella graminicola reveals dispensome structure, chromosome plasticity, and stealth pathogenesis.</title>
        <authorList>
            <person name="Goodwin S.B."/>
            <person name="Ben M'barek S."/>
            <person name="Dhillon B."/>
            <person name="Wittenberg A.H.J."/>
            <person name="Crane C.F."/>
            <person name="Hane J.K."/>
            <person name="Foster A.J."/>
            <person name="Van der Lee T.A.J."/>
            <person name="Grimwood J."/>
            <person name="Aerts A."/>
            <person name="Antoniw J."/>
            <person name="Bailey A."/>
            <person name="Bluhm B."/>
            <person name="Bowler J."/>
            <person name="Bristow J."/>
            <person name="van der Burgt A."/>
            <person name="Canto-Canche B."/>
            <person name="Churchill A.C.L."/>
            <person name="Conde-Ferraez L."/>
            <person name="Cools H.J."/>
            <person name="Coutinho P.M."/>
            <person name="Csukai M."/>
            <person name="Dehal P."/>
            <person name="De Wit P."/>
            <person name="Donzelli B."/>
            <person name="van de Geest H.C."/>
            <person name="van Ham R.C.H.J."/>
            <person name="Hammond-Kosack K.E."/>
            <person name="Henrissat B."/>
            <person name="Kilian A."/>
            <person name="Kobayashi A.K."/>
            <person name="Koopmann E."/>
            <person name="Kourmpetis Y."/>
            <person name="Kuzniar A."/>
            <person name="Lindquist E."/>
            <person name="Lombard V."/>
            <person name="Maliepaard C."/>
            <person name="Martins N."/>
            <person name="Mehrabi R."/>
            <person name="Nap J.P.H."/>
            <person name="Ponomarenko A."/>
            <person name="Rudd J.J."/>
            <person name="Salamov A."/>
            <person name="Schmutz J."/>
            <person name="Schouten H.J."/>
            <person name="Shapiro H."/>
            <person name="Stergiopoulos I."/>
            <person name="Torriani S.F.F."/>
            <person name="Tu H."/>
            <person name="de Vries R.P."/>
            <person name="Waalwijk C."/>
            <person name="Ware S.B."/>
            <person name="Wiebenga A."/>
            <person name="Zwiers L.-H."/>
            <person name="Oliver R.P."/>
            <person name="Grigoriev I.V."/>
            <person name="Kema G.H.J."/>
        </authorList>
    </citation>
    <scope>NUCLEOTIDE SEQUENCE [LARGE SCALE GENOMIC DNA]</scope>
    <source>
        <strain evidence="3">CBS 115943 / IPO323</strain>
    </source>
</reference>
<protein>
    <submittedName>
        <fullName evidence="2">Uncharacterized protein</fullName>
    </submittedName>
</protein>
<dbReference type="Proteomes" id="UP000008062">
    <property type="component" value="Chromosome 18"/>
</dbReference>
<organism evidence="2 3">
    <name type="scientific">Zymoseptoria tritici (strain CBS 115943 / IPO323)</name>
    <name type="common">Speckled leaf blotch fungus</name>
    <name type="synonym">Septoria tritici</name>
    <dbReference type="NCBI Taxonomy" id="336722"/>
    <lineage>
        <taxon>Eukaryota</taxon>
        <taxon>Fungi</taxon>
        <taxon>Dikarya</taxon>
        <taxon>Ascomycota</taxon>
        <taxon>Pezizomycotina</taxon>
        <taxon>Dothideomycetes</taxon>
        <taxon>Dothideomycetidae</taxon>
        <taxon>Mycosphaerellales</taxon>
        <taxon>Mycosphaerellaceae</taxon>
        <taxon>Zymoseptoria</taxon>
    </lineage>
</organism>
<feature type="region of interest" description="Disordered" evidence="1">
    <location>
        <begin position="489"/>
        <end position="515"/>
    </location>
</feature>
<name>F9XRL1_ZYMTI</name>